<dbReference type="SUPFAM" id="SSF48208">
    <property type="entry name" value="Six-hairpin glycosidases"/>
    <property type="match status" value="1"/>
</dbReference>
<dbReference type="AlphaFoldDB" id="A0A915PTQ3"/>
<dbReference type="FunFam" id="3.30.530.20:FF:000028">
    <property type="entry name" value="Phosphatidylinositol transfer protein 5"/>
    <property type="match status" value="1"/>
</dbReference>
<evidence type="ECO:0000313" key="6">
    <source>
        <dbReference type="Proteomes" id="UP000887581"/>
    </source>
</evidence>
<dbReference type="InterPro" id="IPR055261">
    <property type="entry name" value="PI_transfer_N"/>
</dbReference>
<keyword evidence="4" id="KW-0378">Hydrolase</keyword>
<comment type="catalytic activity">
    <reaction evidence="4">
        <text>alpha,alpha-trehalose + H2O = alpha-D-glucose + beta-D-glucose</text>
        <dbReference type="Rhea" id="RHEA:32675"/>
        <dbReference type="ChEBI" id="CHEBI:15377"/>
        <dbReference type="ChEBI" id="CHEBI:15903"/>
        <dbReference type="ChEBI" id="CHEBI:16551"/>
        <dbReference type="ChEBI" id="CHEBI:17925"/>
        <dbReference type="EC" id="3.2.1.28"/>
    </reaction>
</comment>
<reference evidence="7" key="1">
    <citation type="submission" date="2022-11" db="UniProtKB">
        <authorList>
            <consortium name="WormBaseParasite"/>
        </authorList>
    </citation>
    <scope>IDENTIFICATION</scope>
</reference>
<evidence type="ECO:0000256" key="2">
    <source>
        <dbReference type="ARBA" id="ARBA00012757"/>
    </source>
</evidence>
<dbReference type="Proteomes" id="UP000887581">
    <property type="component" value="Unplaced"/>
</dbReference>
<dbReference type="GO" id="GO:0005737">
    <property type="term" value="C:cytoplasm"/>
    <property type="evidence" value="ECO:0007669"/>
    <property type="project" value="UniProtKB-ARBA"/>
</dbReference>
<evidence type="ECO:0000256" key="1">
    <source>
        <dbReference type="ARBA" id="ARBA00005615"/>
    </source>
</evidence>
<dbReference type="PANTHER" id="PTHR23403:SF5">
    <property type="entry name" value="TREHALASE"/>
    <property type="match status" value="1"/>
</dbReference>
<evidence type="ECO:0000256" key="4">
    <source>
        <dbReference type="RuleBase" id="RU361180"/>
    </source>
</evidence>
<feature type="domain" description="Phosphatidylinositol transfer protein N-terminal" evidence="5">
    <location>
        <begin position="1"/>
        <end position="251"/>
    </location>
</feature>
<dbReference type="InterPro" id="IPR012341">
    <property type="entry name" value="6hp_glycosidase-like_sf"/>
</dbReference>
<organism evidence="6 7">
    <name type="scientific">Setaria digitata</name>
    <dbReference type="NCBI Taxonomy" id="48799"/>
    <lineage>
        <taxon>Eukaryota</taxon>
        <taxon>Metazoa</taxon>
        <taxon>Ecdysozoa</taxon>
        <taxon>Nematoda</taxon>
        <taxon>Chromadorea</taxon>
        <taxon>Rhabditida</taxon>
        <taxon>Spirurina</taxon>
        <taxon>Spiruromorpha</taxon>
        <taxon>Filarioidea</taxon>
        <taxon>Setariidae</taxon>
        <taxon>Setaria</taxon>
    </lineage>
</organism>
<sequence length="864" mass="101423">MIIKEFRILMPFEMDEYYRGQLFAVSETSKNETGGGDGVEVLENDDFTSTTVRPGHSITGIYTHKIYRTKSKSPWALRKIFPDAAFVLHEECWNAFPYCKTVIKNPDYMKDGFYINIESMHLPDKGHTENALDLSPALLKKREVIVIDIYDDSFLKKTDITPETDVREFKSRKTGRGKLPKDWIHTTKPVMCCYKVVQVHFKMFGFQTMVEHVLQRQYPRIFSKFNRELYCWTDRWYDMTIDDIKKMEREAVEELKKQIAEPEKRGTVCDVGDRTVPSNSKHTEVDASVVLRIDVPSVPAGTVNVCDHTNTNNSFIYCSGKMLEAVNVHRIYKDSKTFVDMVMKHDPEYTLAEFNRRFGELPVGLINRDELRNFLDEYFMPPGSELRNCTPSDWTPFPSKIMSITDETLRHWALNIHNLWKALCRKIDPEMKKHESRSSLIYVPHNFIMAGGRFREYYYWDNYWVLKGLVASGMLNTARELILNLAYVVEKHGFVPNGGRIYYLRRSQPPMLCGMVYEYYESTEDLEFIRKILPILKTEFQWWRTHRLVIILRYYVYNIYHTWINDTDSNSDKASYYRTINITMKNQERHTVYQYRTDTNVPRPESFREDIVSAIGIPDKHRFWQDIASTAESGWDFSSRWLRDSHSLKTIETTRILPVDLNALMCWNMNILEYLYAHIGNKTEAHKYRDMWASFRTSIDTIFYNSTAGAWYDFNMRTMEHNVRFYPTVAAPLFTGCYHTLDQQKSERVFKLMNNSGAFSYAGGVPASLVSESKEQWDFPNGFPPLIHMLVEGLRKSENAAMQNQAYRLARKWVMSNYRVFKETKMMWEKYDVIGSYPHPGVGGEYEVQVRDIPVTNFVDDELS</sequence>
<dbReference type="WBParaSite" id="sdigi.contig247.g6642.t1">
    <property type="protein sequence ID" value="sdigi.contig247.g6642.t1"/>
    <property type="gene ID" value="sdigi.contig247.g6642"/>
</dbReference>
<dbReference type="EC" id="3.2.1.28" evidence="2 4"/>
<dbReference type="GO" id="GO:0005993">
    <property type="term" value="P:trehalose catabolic process"/>
    <property type="evidence" value="ECO:0007669"/>
    <property type="project" value="TreeGrafter"/>
</dbReference>
<keyword evidence="6" id="KW-1185">Reference proteome</keyword>
<dbReference type="SUPFAM" id="SSF55961">
    <property type="entry name" value="Bet v1-like"/>
    <property type="match status" value="1"/>
</dbReference>
<dbReference type="GO" id="GO:0004555">
    <property type="term" value="F:alpha,alpha-trehalase activity"/>
    <property type="evidence" value="ECO:0007669"/>
    <property type="project" value="UniProtKB-EC"/>
</dbReference>
<dbReference type="Gene3D" id="1.50.10.10">
    <property type="match status" value="1"/>
</dbReference>
<dbReference type="InterPro" id="IPR023393">
    <property type="entry name" value="START-like_dom_sf"/>
</dbReference>
<name>A0A915PTQ3_9BILA</name>
<dbReference type="PRINTS" id="PR00744">
    <property type="entry name" value="GLHYDRLASE37"/>
</dbReference>
<proteinExistence type="inferred from homology"/>
<keyword evidence="4" id="KW-0326">Glycosidase</keyword>
<dbReference type="Gene3D" id="3.30.530.20">
    <property type="match status" value="1"/>
</dbReference>
<evidence type="ECO:0000259" key="5">
    <source>
        <dbReference type="Pfam" id="PF02121"/>
    </source>
</evidence>
<dbReference type="InterPro" id="IPR001661">
    <property type="entry name" value="Glyco_hydro_37"/>
</dbReference>
<comment type="similarity">
    <text evidence="1 4">Belongs to the glycosyl hydrolase 37 family.</text>
</comment>
<evidence type="ECO:0000256" key="3">
    <source>
        <dbReference type="ARBA" id="ARBA00019905"/>
    </source>
</evidence>
<dbReference type="PANTHER" id="PTHR23403">
    <property type="entry name" value="TREHALASE"/>
    <property type="match status" value="1"/>
</dbReference>
<dbReference type="Pfam" id="PF02121">
    <property type="entry name" value="IP_trans"/>
    <property type="match status" value="1"/>
</dbReference>
<evidence type="ECO:0000313" key="7">
    <source>
        <dbReference type="WBParaSite" id="sdigi.contig247.g6642.t1"/>
    </source>
</evidence>
<dbReference type="Pfam" id="PF01204">
    <property type="entry name" value="Trehalase"/>
    <property type="match status" value="1"/>
</dbReference>
<dbReference type="InterPro" id="IPR008928">
    <property type="entry name" value="6-hairpin_glycosidase_sf"/>
</dbReference>
<dbReference type="GO" id="GO:0008526">
    <property type="term" value="F:phosphatidylinositol transfer activity"/>
    <property type="evidence" value="ECO:0007669"/>
    <property type="project" value="UniProtKB-ARBA"/>
</dbReference>
<dbReference type="GO" id="GO:0071944">
    <property type="term" value="C:cell periphery"/>
    <property type="evidence" value="ECO:0007669"/>
    <property type="project" value="UniProtKB-ARBA"/>
</dbReference>
<protein>
    <recommendedName>
        <fullName evidence="3 4">Trehalase</fullName>
        <ecNumber evidence="2 4">3.2.1.28</ecNumber>
    </recommendedName>
    <alternativeName>
        <fullName evidence="4">Alpha-trehalose glucohydrolase</fullName>
    </alternativeName>
</protein>
<accession>A0A915PTQ3</accession>